<dbReference type="AlphaFoldDB" id="A0A3P4B6N7"/>
<dbReference type="Proteomes" id="UP000277294">
    <property type="component" value="Unassembled WGS sequence"/>
</dbReference>
<dbReference type="InterPro" id="IPR006140">
    <property type="entry name" value="D-isomer_DH_NAD-bd"/>
</dbReference>
<dbReference type="OrthoDB" id="9787219at2"/>
<dbReference type="GO" id="GO:0051287">
    <property type="term" value="F:NAD binding"/>
    <property type="evidence" value="ECO:0007669"/>
    <property type="project" value="InterPro"/>
</dbReference>
<dbReference type="PANTHER" id="PTHR43333">
    <property type="entry name" value="2-HACID_DH_C DOMAIN-CONTAINING PROTEIN"/>
    <property type="match status" value="1"/>
</dbReference>
<accession>A0A3P4B6N7</accession>
<evidence type="ECO:0000259" key="3">
    <source>
        <dbReference type="Pfam" id="PF02826"/>
    </source>
</evidence>
<reference evidence="4 5" key="1">
    <citation type="submission" date="2018-10" db="EMBL/GenBank/DDBJ databases">
        <authorList>
            <person name="Criscuolo A."/>
        </authorList>
    </citation>
    <scope>NUCLEOTIDE SEQUENCE [LARGE SCALE GENOMIC DNA]</scope>
    <source>
        <strain evidence="4">DnA1</strain>
    </source>
</reference>
<evidence type="ECO:0000256" key="2">
    <source>
        <dbReference type="ARBA" id="ARBA00023027"/>
    </source>
</evidence>
<organism evidence="4 5">
    <name type="scientific">Pigmentiphaga humi</name>
    <dbReference type="NCBI Taxonomy" id="2478468"/>
    <lineage>
        <taxon>Bacteria</taxon>
        <taxon>Pseudomonadati</taxon>
        <taxon>Pseudomonadota</taxon>
        <taxon>Betaproteobacteria</taxon>
        <taxon>Burkholderiales</taxon>
        <taxon>Alcaligenaceae</taxon>
        <taxon>Pigmentiphaga</taxon>
    </lineage>
</organism>
<evidence type="ECO:0000313" key="5">
    <source>
        <dbReference type="Proteomes" id="UP000277294"/>
    </source>
</evidence>
<evidence type="ECO:0000313" key="4">
    <source>
        <dbReference type="EMBL" id="VCU71186.1"/>
    </source>
</evidence>
<keyword evidence="1 4" id="KW-0560">Oxidoreductase</keyword>
<name>A0A3P4B6N7_9BURK</name>
<evidence type="ECO:0000256" key="1">
    <source>
        <dbReference type="ARBA" id="ARBA00023002"/>
    </source>
</evidence>
<dbReference type="SUPFAM" id="SSF52283">
    <property type="entry name" value="Formate/glycerate dehydrogenase catalytic domain-like"/>
    <property type="match status" value="1"/>
</dbReference>
<dbReference type="InterPro" id="IPR036291">
    <property type="entry name" value="NAD(P)-bd_dom_sf"/>
</dbReference>
<feature type="domain" description="D-isomer specific 2-hydroxyacid dehydrogenase NAD-binding" evidence="3">
    <location>
        <begin position="104"/>
        <end position="277"/>
    </location>
</feature>
<dbReference type="CDD" id="cd05300">
    <property type="entry name" value="2-Hacid_dh_1"/>
    <property type="match status" value="1"/>
</dbReference>
<gene>
    <name evidence="4" type="primary">ghrB_5</name>
    <name evidence="4" type="ORF">PIGHUM_03267</name>
</gene>
<protein>
    <submittedName>
        <fullName evidence="4">Glyoxylate/hydroxypyruvate reductase B</fullName>
        <ecNumber evidence="4">1.1.1.79</ecNumber>
    </submittedName>
</protein>
<dbReference type="SUPFAM" id="SSF51735">
    <property type="entry name" value="NAD(P)-binding Rossmann-fold domains"/>
    <property type="match status" value="1"/>
</dbReference>
<dbReference type="RefSeq" id="WP_124080644.1">
    <property type="nucleotide sequence ID" value="NZ_UWPJ01000025.1"/>
</dbReference>
<dbReference type="Gene3D" id="3.40.50.720">
    <property type="entry name" value="NAD(P)-binding Rossmann-like Domain"/>
    <property type="match status" value="2"/>
</dbReference>
<dbReference type="GO" id="GO:0030267">
    <property type="term" value="F:glyoxylate reductase (NADPH) activity"/>
    <property type="evidence" value="ECO:0007669"/>
    <property type="project" value="UniProtKB-EC"/>
</dbReference>
<dbReference type="PANTHER" id="PTHR43333:SF1">
    <property type="entry name" value="D-ISOMER SPECIFIC 2-HYDROXYACID DEHYDROGENASE NAD-BINDING DOMAIN-CONTAINING PROTEIN"/>
    <property type="match status" value="1"/>
</dbReference>
<sequence length="311" mass="33777">MTILIVNADADYYRQRLARSCPDADIRAAASPEAAWAYLDEARALVAFASALSPAMIARARRLEWLQALSSGVDQVLAWCEDRPEVAITSTRGVQGPAVAEMAFMHMLALSRDLPRLVDNQRRAVWARYPQPLLHGKTVVIVGTGLIATELAARCTAFGMRVHGVSGTPRPLAGFERVHDRRDLPQAAALADFLVVLTPLSDQTHHLVDARVLSAIKPGAILVNLARGGVCDEAAVLRALREGRLGGAGLDVFETEPLPVGHPLWAQERVFVTPHLGGESDCYADQVLPILEANLAAFLQGRPQDLRNRVR</sequence>
<dbReference type="Pfam" id="PF02826">
    <property type="entry name" value="2-Hacid_dh_C"/>
    <property type="match status" value="1"/>
</dbReference>
<proteinExistence type="predicted"/>
<dbReference type="EMBL" id="UWPJ01000025">
    <property type="protein sequence ID" value="VCU71186.1"/>
    <property type="molecule type" value="Genomic_DNA"/>
</dbReference>
<dbReference type="EC" id="1.1.1.79" evidence="4"/>
<keyword evidence="5" id="KW-1185">Reference proteome</keyword>
<keyword evidence="2" id="KW-0520">NAD</keyword>
<keyword evidence="4" id="KW-0670">Pyruvate</keyword>